<reference evidence="2" key="1">
    <citation type="journal article" date="2015" name="Nature">
        <title>Complex archaea that bridge the gap between prokaryotes and eukaryotes.</title>
        <authorList>
            <person name="Spang A."/>
            <person name="Saw J.H."/>
            <person name="Jorgensen S.L."/>
            <person name="Zaremba-Niedzwiedzka K."/>
            <person name="Martijn J."/>
            <person name="Lind A.E."/>
            <person name="van Eijk R."/>
            <person name="Schleper C."/>
            <person name="Guy L."/>
            <person name="Ettema T.J."/>
        </authorList>
    </citation>
    <scope>NUCLEOTIDE SEQUENCE</scope>
</reference>
<protein>
    <submittedName>
        <fullName evidence="2">Uncharacterized protein</fullName>
    </submittedName>
</protein>
<keyword evidence="1" id="KW-0472">Membrane</keyword>
<keyword evidence="1" id="KW-0812">Transmembrane</keyword>
<comment type="caution">
    <text evidence="2">The sequence shown here is derived from an EMBL/GenBank/DDBJ whole genome shotgun (WGS) entry which is preliminary data.</text>
</comment>
<organism evidence="2">
    <name type="scientific">marine sediment metagenome</name>
    <dbReference type="NCBI Taxonomy" id="412755"/>
    <lineage>
        <taxon>unclassified sequences</taxon>
        <taxon>metagenomes</taxon>
        <taxon>ecological metagenomes</taxon>
    </lineage>
</organism>
<evidence type="ECO:0000256" key="1">
    <source>
        <dbReference type="SAM" id="Phobius"/>
    </source>
</evidence>
<sequence length="58" mass="6277">MGLGWVLMRRQCEFCKRFWRAVFSFALPAVLIAGAVILVACAAAVLGGVIAFFWAGTL</sequence>
<dbReference type="AlphaFoldDB" id="A0A0F9GNJ2"/>
<evidence type="ECO:0000313" key="2">
    <source>
        <dbReference type="EMBL" id="KKM00359.1"/>
    </source>
</evidence>
<feature type="transmembrane region" description="Helical" evidence="1">
    <location>
        <begin position="21"/>
        <end position="54"/>
    </location>
</feature>
<dbReference type="EMBL" id="LAZR01017453">
    <property type="protein sequence ID" value="KKM00359.1"/>
    <property type="molecule type" value="Genomic_DNA"/>
</dbReference>
<proteinExistence type="predicted"/>
<keyword evidence="1" id="KW-1133">Transmembrane helix</keyword>
<name>A0A0F9GNJ2_9ZZZZ</name>
<gene>
    <name evidence="2" type="ORF">LCGC14_1805200</name>
</gene>
<accession>A0A0F9GNJ2</accession>